<evidence type="ECO:0000313" key="2">
    <source>
        <dbReference type="EMBL" id="OLQ05727.1"/>
    </source>
</evidence>
<organism evidence="2 3">
    <name type="scientific">Symbiodinium microadriaticum</name>
    <name type="common">Dinoflagellate</name>
    <name type="synonym">Zooxanthella microadriatica</name>
    <dbReference type="NCBI Taxonomy" id="2951"/>
    <lineage>
        <taxon>Eukaryota</taxon>
        <taxon>Sar</taxon>
        <taxon>Alveolata</taxon>
        <taxon>Dinophyceae</taxon>
        <taxon>Suessiales</taxon>
        <taxon>Symbiodiniaceae</taxon>
        <taxon>Symbiodinium</taxon>
    </lineage>
</organism>
<proteinExistence type="predicted"/>
<dbReference type="AlphaFoldDB" id="A0A1Q9EEC2"/>
<name>A0A1Q9EEC2_SYMMI</name>
<gene>
    <name evidence="2" type="ORF">AK812_SmicGene11006</name>
</gene>
<sequence>MFAPHSPHIPINTIGWARCPGGISLGGRWPSYKFAVRHIDDEQPATTFPHGMGGHAENSGEIEYAGQNLENVPLQPSKQPREVEMKKSTGRFWLTYTCATAISETEAGTSKSRSPAIAQLSMKSNGALNHIDRQKMRESMEAQSKSRPISRPAAKMLEDVQHCRTCRVFSPESRTRVLWDLSGAILILIDVFVSPVSIAWELEDVSLALFAWVSLIFWSLDIVMNFNTAFYSQGLLRAKCDFQPEGSGAAVLLTVIAIGRQWLIMAFGILRMLIEISMVVHALACNVCAKPRETRFDHTATGDQLDCTERCPRAAGVGAIHPRHAVDHPTAISGTLAEEKCGSDSWCFGKPKAPLDPASGLERFMLLVNTVAQLELLAFSPFQACQRERADILQVVTVLVIGTALSLLTGTLQDSAKP</sequence>
<protein>
    <submittedName>
        <fullName evidence="2">Uncharacterized protein</fullName>
    </submittedName>
</protein>
<reference evidence="2 3" key="1">
    <citation type="submission" date="2016-02" db="EMBL/GenBank/DDBJ databases">
        <title>Genome analysis of coral dinoflagellate symbionts highlights evolutionary adaptations to a symbiotic lifestyle.</title>
        <authorList>
            <person name="Aranda M."/>
            <person name="Li Y."/>
            <person name="Liew Y.J."/>
            <person name="Baumgarten S."/>
            <person name="Simakov O."/>
            <person name="Wilson M."/>
            <person name="Piel J."/>
            <person name="Ashoor H."/>
            <person name="Bougouffa S."/>
            <person name="Bajic V.B."/>
            <person name="Ryu T."/>
            <person name="Ravasi T."/>
            <person name="Bayer T."/>
            <person name="Micklem G."/>
            <person name="Kim H."/>
            <person name="Bhak J."/>
            <person name="Lajeunesse T.C."/>
            <person name="Voolstra C.R."/>
        </authorList>
    </citation>
    <scope>NUCLEOTIDE SEQUENCE [LARGE SCALE GENOMIC DNA]</scope>
    <source>
        <strain evidence="2 3">CCMP2467</strain>
    </source>
</reference>
<keyword evidence="1" id="KW-1133">Transmembrane helix</keyword>
<feature type="transmembrane region" description="Helical" evidence="1">
    <location>
        <begin position="246"/>
        <end position="263"/>
    </location>
</feature>
<keyword evidence="3" id="KW-1185">Reference proteome</keyword>
<evidence type="ECO:0000256" key="1">
    <source>
        <dbReference type="SAM" id="Phobius"/>
    </source>
</evidence>
<dbReference type="EMBL" id="LSRX01000176">
    <property type="protein sequence ID" value="OLQ05727.1"/>
    <property type="molecule type" value="Genomic_DNA"/>
</dbReference>
<feature type="transmembrane region" description="Helical" evidence="1">
    <location>
        <begin position="206"/>
        <end position="226"/>
    </location>
</feature>
<comment type="caution">
    <text evidence="2">The sequence shown here is derived from an EMBL/GenBank/DDBJ whole genome shotgun (WGS) entry which is preliminary data.</text>
</comment>
<evidence type="ECO:0000313" key="3">
    <source>
        <dbReference type="Proteomes" id="UP000186817"/>
    </source>
</evidence>
<keyword evidence="1" id="KW-0472">Membrane</keyword>
<dbReference type="Proteomes" id="UP000186817">
    <property type="component" value="Unassembled WGS sequence"/>
</dbReference>
<feature type="transmembrane region" description="Helical" evidence="1">
    <location>
        <begin position="392"/>
        <end position="412"/>
    </location>
</feature>
<keyword evidence="1" id="KW-0812">Transmembrane</keyword>
<feature type="transmembrane region" description="Helical" evidence="1">
    <location>
        <begin position="177"/>
        <end position="200"/>
    </location>
</feature>
<accession>A0A1Q9EEC2</accession>